<sequence>MPRHFQPPSGLDTIYSDEGEEFAGLDDVMGTTSDDDIDEAAATVEVAVVGEDPTYEDYEDALKAAQLQLGSLAKLVKEQAATIATLKAQQPKRSRKQPSGQSDLPKSIEDRREMISHLGRRFALMNNPFFPMKLEGHLVASTRPNVASSDSERYRSDAAMQACLLAEVYEVVPSDLHAAMHEYRQFEHIFTKAGKSFLRTVMSDLRSKILPVIFGSIPQIVSRLKADFNRSEIQEFDALLKPVSELARKKYTKYAPILFPDCQTDMSMLFMSRELALALKGLLQGAASISRTKTYAKPKTYAKLWKVLYVTEGSIATITILVRAAFSPDSEFDAAGKGARSGIDYEKDFNSYREFMQAKAGTPYHKALLKFYNDIIFKAQTLDNNTMAPNNDDDSSGLEEAFTRLALTPTTSTPAQASNSGAHAERHADSTINSAGSSHQPQSSTSVPSQPIVQEVARPANARKGKKKARAPATELATVTTATEMAAAAPASHQPQSTTSVPSQPIVQEVARPANARKGKKKAQVPATELVAMEMVAAVPAATRRTRRQLTLLCQQASEALEPIDVSCHLNHLVEPEEVVEVLALVRVSASLKGLSEQTLAQTRFRRECTDFDGDGAQIEVVPEEHVRGGGPERSVGLP</sequence>
<organism evidence="3">
    <name type="scientific">Laccaria bicolor (strain S238N-H82 / ATCC MYA-4686)</name>
    <name type="common">Bicoloured deceiver</name>
    <name type="synonym">Laccaria laccata var. bicolor</name>
    <dbReference type="NCBI Taxonomy" id="486041"/>
    <lineage>
        <taxon>Eukaryota</taxon>
        <taxon>Fungi</taxon>
        <taxon>Dikarya</taxon>
        <taxon>Basidiomycota</taxon>
        <taxon>Agaricomycotina</taxon>
        <taxon>Agaricomycetes</taxon>
        <taxon>Agaricomycetidae</taxon>
        <taxon>Agaricales</taxon>
        <taxon>Agaricineae</taxon>
        <taxon>Hydnangiaceae</taxon>
        <taxon>Laccaria</taxon>
    </lineage>
</organism>
<gene>
    <name evidence="2" type="ORF">LACBIDRAFT_328850</name>
</gene>
<dbReference type="AlphaFoldDB" id="B0DG68"/>
<feature type="compositionally biased region" description="Basic residues" evidence="1">
    <location>
        <begin position="461"/>
        <end position="470"/>
    </location>
</feature>
<proteinExistence type="predicted"/>
<dbReference type="InterPro" id="IPR046521">
    <property type="entry name" value="DUF6698"/>
</dbReference>
<accession>B0DG68</accession>
<feature type="compositionally biased region" description="Polar residues" evidence="1">
    <location>
        <begin position="409"/>
        <end position="421"/>
    </location>
</feature>
<name>B0DG68_LACBS</name>
<dbReference type="EMBL" id="DS547108">
    <property type="protein sequence ID" value="EDR06460.1"/>
    <property type="molecule type" value="Genomic_DNA"/>
</dbReference>
<keyword evidence="3" id="KW-1185">Reference proteome</keyword>
<feature type="compositionally biased region" description="Low complexity" evidence="1">
    <location>
        <begin position="434"/>
        <end position="452"/>
    </location>
</feature>
<protein>
    <submittedName>
        <fullName evidence="2">Predicted protein</fullName>
    </submittedName>
</protein>
<feature type="region of interest" description="Disordered" evidence="1">
    <location>
        <begin position="457"/>
        <end position="476"/>
    </location>
</feature>
<evidence type="ECO:0000313" key="3">
    <source>
        <dbReference type="Proteomes" id="UP000001194"/>
    </source>
</evidence>
<dbReference type="Proteomes" id="UP000001194">
    <property type="component" value="Unassembled WGS sequence"/>
</dbReference>
<reference evidence="2 3" key="1">
    <citation type="journal article" date="2008" name="Nature">
        <title>The genome of Laccaria bicolor provides insights into mycorrhizal symbiosis.</title>
        <authorList>
            <person name="Martin F."/>
            <person name="Aerts A."/>
            <person name="Ahren D."/>
            <person name="Brun A."/>
            <person name="Danchin E.G.J."/>
            <person name="Duchaussoy F."/>
            <person name="Gibon J."/>
            <person name="Kohler A."/>
            <person name="Lindquist E."/>
            <person name="Pereda V."/>
            <person name="Salamov A."/>
            <person name="Shapiro H.J."/>
            <person name="Wuyts J."/>
            <person name="Blaudez D."/>
            <person name="Buee M."/>
            <person name="Brokstein P."/>
            <person name="Canbaeck B."/>
            <person name="Cohen D."/>
            <person name="Courty P.E."/>
            <person name="Coutinho P.M."/>
            <person name="Delaruelle C."/>
            <person name="Detter J.C."/>
            <person name="Deveau A."/>
            <person name="DiFazio S."/>
            <person name="Duplessis S."/>
            <person name="Fraissinet-Tachet L."/>
            <person name="Lucic E."/>
            <person name="Frey-Klett P."/>
            <person name="Fourrey C."/>
            <person name="Feussner I."/>
            <person name="Gay G."/>
            <person name="Grimwood J."/>
            <person name="Hoegger P.J."/>
            <person name="Jain P."/>
            <person name="Kilaru S."/>
            <person name="Labbe J."/>
            <person name="Lin Y.C."/>
            <person name="Legue V."/>
            <person name="Le Tacon F."/>
            <person name="Marmeisse R."/>
            <person name="Melayah D."/>
            <person name="Montanini B."/>
            <person name="Muratet M."/>
            <person name="Nehls U."/>
            <person name="Niculita-Hirzel H."/>
            <person name="Oudot-Le Secq M.P."/>
            <person name="Peter M."/>
            <person name="Quesneville H."/>
            <person name="Rajashekar B."/>
            <person name="Reich M."/>
            <person name="Rouhier N."/>
            <person name="Schmutz J."/>
            <person name="Yin T."/>
            <person name="Chalot M."/>
            <person name="Henrissat B."/>
            <person name="Kuees U."/>
            <person name="Lucas S."/>
            <person name="Van de Peer Y."/>
            <person name="Podila G.K."/>
            <person name="Polle A."/>
            <person name="Pukkila P.J."/>
            <person name="Richardson P.M."/>
            <person name="Rouze P."/>
            <person name="Sanders I.R."/>
            <person name="Stajich J.E."/>
            <person name="Tunlid A."/>
            <person name="Tuskan G."/>
            <person name="Grigoriev I.V."/>
        </authorList>
    </citation>
    <scope>NUCLEOTIDE SEQUENCE [LARGE SCALE GENOMIC DNA]</scope>
    <source>
        <strain evidence="3">S238N-H82 / ATCC MYA-4686</strain>
    </source>
</reference>
<dbReference type="RefSeq" id="XP_001882832.1">
    <property type="nucleotide sequence ID" value="XM_001882797.1"/>
</dbReference>
<dbReference type="KEGG" id="lbc:LACBIDRAFT_328850"/>
<evidence type="ECO:0000313" key="2">
    <source>
        <dbReference type="EMBL" id="EDR06460.1"/>
    </source>
</evidence>
<dbReference type="OrthoDB" id="3123115at2759"/>
<dbReference type="HOGENOM" id="CLU_523813_0_0_1"/>
<dbReference type="InParanoid" id="B0DG68"/>
<feature type="region of interest" description="Disordered" evidence="1">
    <location>
        <begin position="409"/>
        <end position="452"/>
    </location>
</feature>
<evidence type="ECO:0000256" key="1">
    <source>
        <dbReference type="SAM" id="MobiDB-lite"/>
    </source>
</evidence>
<feature type="region of interest" description="Disordered" evidence="1">
    <location>
        <begin position="87"/>
        <end position="108"/>
    </location>
</feature>
<dbReference type="Pfam" id="PF20414">
    <property type="entry name" value="DUF6698"/>
    <property type="match status" value="1"/>
</dbReference>
<dbReference type="GeneID" id="6078523"/>